<sequence length="250" mass="28328">ANDSDVKKAYRKDVFQSIQKLALQMHPDKNAAPGADEAFKMISKAFQILSDPQKRAIFDEHGADPDSRSNGIPPSFRGFNSGFANGAVYNTDEISPEEIFNMFFGGDGFHSATFVGPGFSARRFQPRRASPNGEGVREQHSSPLLTFFQLLPLILLFLFSFSSNWLSPTPEPMPSYSLQGNGYHTLNRYTHSLQVPYFVEPVQFSSFEQNPRKLRTFEDNIEVSYIKKLQLDCNIEVSMKQRKINEARGW</sequence>
<organism evidence="1 2">
    <name type="scientific">Scutellospora calospora</name>
    <dbReference type="NCBI Taxonomy" id="85575"/>
    <lineage>
        <taxon>Eukaryota</taxon>
        <taxon>Fungi</taxon>
        <taxon>Fungi incertae sedis</taxon>
        <taxon>Mucoromycota</taxon>
        <taxon>Glomeromycotina</taxon>
        <taxon>Glomeromycetes</taxon>
        <taxon>Diversisporales</taxon>
        <taxon>Gigasporaceae</taxon>
        <taxon>Scutellospora</taxon>
    </lineage>
</organism>
<accession>A0ACA9P2Q1</accession>
<evidence type="ECO:0000313" key="1">
    <source>
        <dbReference type="EMBL" id="CAG8683965.1"/>
    </source>
</evidence>
<proteinExistence type="predicted"/>
<protein>
    <submittedName>
        <fullName evidence="1">10428_t:CDS:1</fullName>
    </submittedName>
</protein>
<name>A0ACA9P2Q1_9GLOM</name>
<dbReference type="Proteomes" id="UP000789860">
    <property type="component" value="Unassembled WGS sequence"/>
</dbReference>
<feature type="non-terminal residue" evidence="1">
    <location>
        <position position="250"/>
    </location>
</feature>
<gene>
    <name evidence="1" type="ORF">SCALOS_LOCUS9836</name>
</gene>
<dbReference type="EMBL" id="CAJVPM010032961">
    <property type="protein sequence ID" value="CAG8683965.1"/>
    <property type="molecule type" value="Genomic_DNA"/>
</dbReference>
<evidence type="ECO:0000313" key="2">
    <source>
        <dbReference type="Proteomes" id="UP000789860"/>
    </source>
</evidence>
<reference evidence="1" key="1">
    <citation type="submission" date="2021-06" db="EMBL/GenBank/DDBJ databases">
        <authorList>
            <person name="Kallberg Y."/>
            <person name="Tangrot J."/>
            <person name="Rosling A."/>
        </authorList>
    </citation>
    <scope>NUCLEOTIDE SEQUENCE</scope>
    <source>
        <strain evidence="1">AU212A</strain>
    </source>
</reference>
<comment type="caution">
    <text evidence="1">The sequence shown here is derived from an EMBL/GenBank/DDBJ whole genome shotgun (WGS) entry which is preliminary data.</text>
</comment>
<feature type="non-terminal residue" evidence="1">
    <location>
        <position position="1"/>
    </location>
</feature>
<keyword evidence="2" id="KW-1185">Reference proteome</keyword>